<gene>
    <name evidence="3" type="ORF">ACFPPC_10820</name>
</gene>
<evidence type="ECO:0000313" key="3">
    <source>
        <dbReference type="EMBL" id="MFC5393125.1"/>
    </source>
</evidence>
<proteinExistence type="predicted"/>
<reference evidence="4" key="1">
    <citation type="journal article" date="2019" name="Int. J. Syst. Evol. Microbiol.">
        <title>The Global Catalogue of Microorganisms (GCM) 10K type strain sequencing project: providing services to taxonomists for standard genome sequencing and annotation.</title>
        <authorList>
            <consortium name="The Broad Institute Genomics Platform"/>
            <consortium name="The Broad Institute Genome Sequencing Center for Infectious Disease"/>
            <person name="Wu L."/>
            <person name="Ma J."/>
        </authorList>
    </citation>
    <scope>NUCLEOTIDE SEQUENCE [LARGE SCALE GENOMIC DNA]</scope>
    <source>
        <strain evidence="4">CGMCC 1.16326</strain>
    </source>
</reference>
<dbReference type="Pfam" id="PF00486">
    <property type="entry name" value="Trans_reg_C"/>
    <property type="match status" value="1"/>
</dbReference>
<dbReference type="InterPro" id="IPR016032">
    <property type="entry name" value="Sig_transdc_resp-reg_C-effctor"/>
</dbReference>
<dbReference type="EMBL" id="JBHSLV010000019">
    <property type="protein sequence ID" value="MFC5393125.1"/>
    <property type="molecule type" value="Genomic_DNA"/>
</dbReference>
<keyword evidence="4" id="KW-1185">Reference proteome</keyword>
<organism evidence="3 4">
    <name type="scientific">Bosea vestrisii</name>
    <dbReference type="NCBI Taxonomy" id="151416"/>
    <lineage>
        <taxon>Bacteria</taxon>
        <taxon>Pseudomonadati</taxon>
        <taxon>Pseudomonadota</taxon>
        <taxon>Alphaproteobacteria</taxon>
        <taxon>Hyphomicrobiales</taxon>
        <taxon>Boseaceae</taxon>
        <taxon>Bosea</taxon>
    </lineage>
</organism>
<evidence type="ECO:0000259" key="2">
    <source>
        <dbReference type="SMART" id="SM00862"/>
    </source>
</evidence>
<protein>
    <submittedName>
        <fullName evidence="3">Helix-turn-helix domain-containing protein</fullName>
    </submittedName>
</protein>
<dbReference type="RefSeq" id="WP_377008070.1">
    <property type="nucleotide sequence ID" value="NZ_JBHSLV010000019.1"/>
</dbReference>
<dbReference type="InterPro" id="IPR036388">
    <property type="entry name" value="WH-like_DNA-bd_sf"/>
</dbReference>
<comment type="caution">
    <text evidence="3">The sequence shown here is derived from an EMBL/GenBank/DDBJ whole genome shotgun (WGS) entry which is preliminary data.</text>
</comment>
<dbReference type="Gene3D" id="1.10.10.10">
    <property type="entry name" value="Winged helix-like DNA-binding domain superfamily/Winged helix DNA-binding domain"/>
    <property type="match status" value="1"/>
</dbReference>
<dbReference type="SMART" id="SM00862">
    <property type="entry name" value="Trans_reg_C"/>
    <property type="match status" value="1"/>
</dbReference>
<dbReference type="InterPro" id="IPR001867">
    <property type="entry name" value="OmpR/PhoB-type_DNA-bd"/>
</dbReference>
<evidence type="ECO:0000313" key="4">
    <source>
        <dbReference type="Proteomes" id="UP001596104"/>
    </source>
</evidence>
<accession>A0ABW0H919</accession>
<feature type="domain" description="OmpR/PhoB-type" evidence="2">
    <location>
        <begin position="33"/>
        <end position="108"/>
    </location>
</feature>
<sequence length="125" mass="14067">MQPDVELAALRARNAWLEERVAFLDRLLVAALALPLEWRLTVNEARLVSALYGRSECTKDQLMAALYRNDGRDEPMEKIVDVFICKARAKMRPFGANILTRWGHGYSLDGAARAAIDKLNQKVPA</sequence>
<evidence type="ECO:0000256" key="1">
    <source>
        <dbReference type="ARBA" id="ARBA00023125"/>
    </source>
</evidence>
<keyword evidence="1" id="KW-0238">DNA-binding</keyword>
<name>A0ABW0H919_9HYPH</name>
<dbReference type="Proteomes" id="UP001596104">
    <property type="component" value="Unassembled WGS sequence"/>
</dbReference>
<dbReference type="SUPFAM" id="SSF46894">
    <property type="entry name" value="C-terminal effector domain of the bipartite response regulators"/>
    <property type="match status" value="1"/>
</dbReference>